<dbReference type="GO" id="GO:0016432">
    <property type="term" value="F:tRNA-uridine aminocarboxypropyltransferase activity"/>
    <property type="evidence" value="ECO:0007669"/>
    <property type="project" value="UniProtKB-EC"/>
</dbReference>
<evidence type="ECO:0000256" key="1">
    <source>
        <dbReference type="ARBA" id="ARBA00012386"/>
    </source>
</evidence>
<reference evidence="9" key="1">
    <citation type="submission" date="2021-01" db="EMBL/GenBank/DDBJ databases">
        <authorList>
            <person name="Corre E."/>
            <person name="Pelletier E."/>
            <person name="Niang G."/>
            <person name="Scheremetjew M."/>
            <person name="Finn R."/>
            <person name="Kale V."/>
            <person name="Holt S."/>
            <person name="Cochrane G."/>
            <person name="Meng A."/>
            <person name="Brown T."/>
            <person name="Cohen L."/>
        </authorList>
    </citation>
    <scope>NUCLEOTIDE SEQUENCE</scope>
    <source>
        <strain evidence="9">CCMP2084</strain>
    </source>
</reference>
<accession>A0A7S2XK60</accession>
<proteinExistence type="inferred from homology"/>
<evidence type="ECO:0000256" key="4">
    <source>
        <dbReference type="ARBA" id="ARBA00022694"/>
    </source>
</evidence>
<dbReference type="GO" id="GO:0008033">
    <property type="term" value="P:tRNA processing"/>
    <property type="evidence" value="ECO:0007669"/>
    <property type="project" value="UniProtKB-KW"/>
</dbReference>
<keyword evidence="3" id="KW-0949">S-adenosyl-L-methionine</keyword>
<organism evidence="9">
    <name type="scientific">Attheya septentrionalis</name>
    <dbReference type="NCBI Taxonomy" id="420275"/>
    <lineage>
        <taxon>Eukaryota</taxon>
        <taxon>Sar</taxon>
        <taxon>Stramenopiles</taxon>
        <taxon>Ochrophyta</taxon>
        <taxon>Bacillariophyta</taxon>
        <taxon>Coscinodiscophyceae</taxon>
        <taxon>Chaetocerotophycidae</taxon>
        <taxon>Chaetocerotales</taxon>
        <taxon>Attheyaceae</taxon>
        <taxon>Attheya</taxon>
    </lineage>
</organism>
<evidence type="ECO:0000313" key="9">
    <source>
        <dbReference type="EMBL" id="CAD9811878.1"/>
    </source>
</evidence>
<keyword evidence="4" id="KW-0819">tRNA processing</keyword>
<evidence type="ECO:0000256" key="2">
    <source>
        <dbReference type="ARBA" id="ARBA00022679"/>
    </source>
</evidence>
<dbReference type="Pfam" id="PF03942">
    <property type="entry name" value="DTW"/>
    <property type="match status" value="1"/>
</dbReference>
<gene>
    <name evidence="9" type="ORF">ASEP1449_LOCUS3703</name>
</gene>
<protein>
    <recommendedName>
        <fullName evidence="1">tRNA-uridine aminocarboxypropyltransferase</fullName>
        <ecNumber evidence="1">2.5.1.25</ecNumber>
    </recommendedName>
</protein>
<dbReference type="EC" id="2.5.1.25" evidence="1"/>
<dbReference type="EMBL" id="HBHQ01005531">
    <property type="protein sequence ID" value="CAD9811878.1"/>
    <property type="molecule type" value="Transcribed_RNA"/>
</dbReference>
<evidence type="ECO:0000256" key="5">
    <source>
        <dbReference type="ARBA" id="ARBA00034489"/>
    </source>
</evidence>
<name>A0A7S2XK60_9STRA</name>
<dbReference type="AlphaFoldDB" id="A0A7S2XK60"/>
<feature type="region of interest" description="Disordered" evidence="7">
    <location>
        <begin position="1"/>
        <end position="26"/>
    </location>
</feature>
<sequence>MSDDPSADPNNASLSDQKKKKRKRSICERCERPTPAACICEALPSEPLELKHCHCLVLQHPHESRRKNRSLPLIELCLSQQSISVSVARRFGDAIDSTIMDRLNKSRNPIWLIYPDSENGISLQQALQERKSEANETNETESKPVTIVFLDGTWKYAKEMDQANREEKQYPSHMKRIQLMESDLKELTRSKRFDIRTPPSDQHLSTAECISWVVSKVEGNEDIYQTLMKPLDFMVERWHSFKTQKR</sequence>
<keyword evidence="2" id="KW-0808">Transferase</keyword>
<evidence type="ECO:0000256" key="6">
    <source>
        <dbReference type="ARBA" id="ARBA00048718"/>
    </source>
</evidence>
<comment type="similarity">
    <text evidence="5">Belongs to the TDD superfamily. DTWD2 family.</text>
</comment>
<evidence type="ECO:0000256" key="7">
    <source>
        <dbReference type="SAM" id="MobiDB-lite"/>
    </source>
</evidence>
<dbReference type="InterPro" id="IPR005636">
    <property type="entry name" value="DTW"/>
</dbReference>
<feature type="domain" description="DTW" evidence="8">
    <location>
        <begin position="23"/>
        <end position="243"/>
    </location>
</feature>
<dbReference type="SMART" id="SM01144">
    <property type="entry name" value="DTW"/>
    <property type="match status" value="1"/>
</dbReference>
<dbReference type="PANTHER" id="PTHR21392:SF0">
    <property type="entry name" value="TRNA-URIDINE AMINOCARBOXYPROPYLTRANSFERASE 2"/>
    <property type="match status" value="1"/>
</dbReference>
<dbReference type="PANTHER" id="PTHR21392">
    <property type="entry name" value="TRNA-URIDINE AMINOCARBOXYPROPYLTRANSFERASE 2"/>
    <property type="match status" value="1"/>
</dbReference>
<comment type="catalytic activity">
    <reaction evidence="6">
        <text>a uridine in tRNA + S-adenosyl-L-methionine = a 3-[(3S)-3-amino-3-carboxypropyl]uridine in tRNA + S-methyl-5'-thioadenosine + H(+)</text>
        <dbReference type="Rhea" id="RHEA:62432"/>
        <dbReference type="Rhea" id="RHEA-COMP:13339"/>
        <dbReference type="Rhea" id="RHEA-COMP:16092"/>
        <dbReference type="ChEBI" id="CHEBI:15378"/>
        <dbReference type="ChEBI" id="CHEBI:17509"/>
        <dbReference type="ChEBI" id="CHEBI:59789"/>
        <dbReference type="ChEBI" id="CHEBI:65315"/>
        <dbReference type="ChEBI" id="CHEBI:82930"/>
        <dbReference type="EC" id="2.5.1.25"/>
    </reaction>
</comment>
<evidence type="ECO:0000259" key="8">
    <source>
        <dbReference type="SMART" id="SM01144"/>
    </source>
</evidence>
<dbReference type="InterPro" id="IPR039262">
    <property type="entry name" value="DTWD2/TAPT"/>
</dbReference>
<evidence type="ECO:0000256" key="3">
    <source>
        <dbReference type="ARBA" id="ARBA00022691"/>
    </source>
</evidence>